<reference evidence="3" key="1">
    <citation type="journal article" date="2020" name="bioRxiv">
        <title>Comparative genomics of Chlamydomonas.</title>
        <authorList>
            <person name="Craig R.J."/>
            <person name="Hasan A.R."/>
            <person name="Ness R.W."/>
            <person name="Keightley P.D."/>
        </authorList>
    </citation>
    <scope>NUCLEOTIDE SEQUENCE</scope>
    <source>
        <strain evidence="3">CCAP 11/173</strain>
    </source>
</reference>
<keyword evidence="4" id="KW-1185">Reference proteome</keyword>
<dbReference type="OrthoDB" id="47488at2759"/>
<comment type="caution">
    <text evidence="3">The sequence shown here is derived from an EMBL/GenBank/DDBJ whole genome shotgun (WGS) entry which is preliminary data.</text>
</comment>
<evidence type="ECO:0000259" key="2">
    <source>
        <dbReference type="Pfam" id="PF19580"/>
    </source>
</evidence>
<dbReference type="CDD" id="cd00054">
    <property type="entry name" value="EGF_CA"/>
    <property type="match status" value="1"/>
</dbReference>
<gene>
    <name evidence="3" type="ORF">HYH02_000126</name>
</gene>
<dbReference type="PANTHER" id="PTHR42834">
    <property type="entry name" value="ENDONUCLEASE/EXONUCLEASE/PHOSPHATASE FAMILY PROTEIN (AFU_ORTHOLOGUE AFUA_3G09210)"/>
    <property type="match status" value="1"/>
</dbReference>
<dbReference type="Proteomes" id="UP000613740">
    <property type="component" value="Unassembled WGS sequence"/>
</dbReference>
<dbReference type="Gene3D" id="3.60.10.10">
    <property type="entry name" value="Endonuclease/exonuclease/phosphatase"/>
    <property type="match status" value="2"/>
</dbReference>
<sequence>MLASASAQLVNISTVQGVGYRSTFSSRVAVEGIVVAQWSNLYALMAPTDKQDADAATSEGVLVVSPTSSMSVGDRVRVNGTVSESRPGGDAENMVTTRLGNNPVVWQRLSSGNALPLVVIGCEGSGVRSPPTTKIEDAVGDVEQPTVLLNPAVNALAFYESLEGSRVLIKRPVVVGPTNNFGETPVVASRADGSLCALASQLTPRGGLIIDEANNIYNPSRMLLDDTILNYLPGGKALQVGDVLGDIIAVVDYSFGNYKFYATQVATLATPSPLLPTPPLPLRPLPGLAVTIASLNVENLSPADPADKFTRIAKAVVAGLRSPDLLCVCEIQDNSGPTDDLVVDATITITTLLAAIRDQGGPAYAYLQINPENNQDGGQPGGNIRQILLYNPAVATAVGLPAACPSTPNAVIADANGKPQLMYSPGRLEPSNPAFQSSRKPLAVQLVVNGQPLFVIVNHFNSKGGDQPLFGRNQPPARSSEVQRGQQAAVVASYVRQILALDPQARVVVMGDLNDFAGSSALGVLYGSGLTNAYLLPDEAPGLLLRTPPNQRYSYNYEGNAQALDHILLSPSLLPNAEVGVLHVNSEFSDDTATTTRFSDHDPLLVRLPALAMPVTPINQVQGSAYVSGLLGSRVTVEGVVVARRSNQFWLAEAASPDAVDATSEGLLVFTGSSPPVAVGDRVRVTGTVSEFRPGNDATNMVTTQISGSPYITKLSAAPVELPPAAVIGCEAGMLSPPTTKIEDAVGDVEQPTVLLNPAVNALAFYESLEGSCVLIKRPVVVGPTNNFGETPVAASRADGSLCALASQLTPRGGLIIDEANNIYNPSRMLLDDTILNYLPGGKALQVGDVLGDIIAVVDYSFGNYKFYATQVATLATPSPLLPTPPLPLPPTPGVTITVASLNVENLAVPNLPPAATAAKFARIAKAVVHGLRSPDILGVAEVQDNDGASDSGVVAADVTLAQLVASVQAAGGPAYAYLQINPEDKKDGGQPGGNIRQVLLYNPAVVSPANLPAGGSTDANAVITAADGQPQLKYSPGRLDPTNPAFQSSRKPLAVQLVVNGQPLFVIVNHFNSKGGDQPLFGRNQPPARSSEVQRAQQAAVVAGFVSQILAIQEQSRVIVMGDLNDFAGSSALGVLYGSGLTNAYLLPDEAPGLLLRTPPNQRYSYNFEGNAQALDHILLSASLVPGAEVGVLHVNSEFAEAAANNTAATRFSDHDPLMVRLAGVNACMLKPNPCPNPTEPTGSICVNAPGTSRGYTCVCRPGFAPKADSSSGTNSLSCKPIAA</sequence>
<dbReference type="EMBL" id="JAEHOD010000012">
    <property type="protein sequence ID" value="KAG2450022.1"/>
    <property type="molecule type" value="Genomic_DNA"/>
</dbReference>
<accession>A0A836B7J8</accession>
<dbReference type="InterPro" id="IPR036691">
    <property type="entry name" value="Endo/exonu/phosph_ase_sf"/>
</dbReference>
<dbReference type="Pfam" id="PF19580">
    <property type="entry name" value="Exo_endo_phos_3"/>
    <property type="match status" value="1"/>
</dbReference>
<dbReference type="InterPro" id="IPR005135">
    <property type="entry name" value="Endo/exonuclease/phosphatase"/>
</dbReference>
<dbReference type="PANTHER" id="PTHR42834:SF1">
    <property type="entry name" value="ENDONUCLEASE_EXONUCLEASE_PHOSPHATASE FAMILY PROTEIN (AFU_ORTHOLOGUE AFUA_3G09210)"/>
    <property type="match status" value="1"/>
</dbReference>
<dbReference type="SUPFAM" id="SSF56219">
    <property type="entry name" value="DNase I-like"/>
    <property type="match status" value="2"/>
</dbReference>
<evidence type="ECO:0000313" key="4">
    <source>
        <dbReference type="Proteomes" id="UP000613740"/>
    </source>
</evidence>
<organism evidence="3 4">
    <name type="scientific">Chlamydomonas schloesseri</name>
    <dbReference type="NCBI Taxonomy" id="2026947"/>
    <lineage>
        <taxon>Eukaryota</taxon>
        <taxon>Viridiplantae</taxon>
        <taxon>Chlorophyta</taxon>
        <taxon>core chlorophytes</taxon>
        <taxon>Chlorophyceae</taxon>
        <taxon>CS clade</taxon>
        <taxon>Chlamydomonadales</taxon>
        <taxon>Chlamydomonadaceae</taxon>
        <taxon>Chlamydomonas</taxon>
    </lineage>
</organism>
<dbReference type="Gene3D" id="2.10.25.10">
    <property type="entry name" value="Laminin"/>
    <property type="match status" value="1"/>
</dbReference>
<name>A0A836B7J8_9CHLO</name>
<dbReference type="Pfam" id="PF03372">
    <property type="entry name" value="Exo_endo_phos"/>
    <property type="match status" value="1"/>
</dbReference>
<evidence type="ECO:0000313" key="3">
    <source>
        <dbReference type="EMBL" id="KAG2450022.1"/>
    </source>
</evidence>
<evidence type="ECO:0000259" key="1">
    <source>
        <dbReference type="Pfam" id="PF03372"/>
    </source>
</evidence>
<proteinExistence type="predicted"/>
<dbReference type="GO" id="GO:0003824">
    <property type="term" value="F:catalytic activity"/>
    <property type="evidence" value="ECO:0007669"/>
    <property type="project" value="InterPro"/>
</dbReference>
<feature type="domain" description="Endonuclease/exonuclease/phosphatase" evidence="2">
    <location>
        <begin position="430"/>
        <end position="581"/>
    </location>
</feature>
<dbReference type="CDD" id="cd04486">
    <property type="entry name" value="YhcR_OBF_like"/>
    <property type="match status" value="1"/>
</dbReference>
<protein>
    <recommendedName>
        <fullName evidence="1 2">Endonuclease/exonuclease/phosphatase domain-containing protein</fullName>
    </recommendedName>
</protein>
<feature type="domain" description="Endonuclease/exonuclease/phosphatase" evidence="1">
    <location>
        <begin position="900"/>
        <end position="1216"/>
    </location>
</feature>